<evidence type="ECO:0000313" key="2">
    <source>
        <dbReference type="Proteomes" id="UP001162992"/>
    </source>
</evidence>
<accession>A0ACC2BCK1</accession>
<dbReference type="Proteomes" id="UP001162992">
    <property type="component" value="Chromosome 16"/>
</dbReference>
<dbReference type="EMBL" id="CM055107">
    <property type="protein sequence ID" value="KAJ7527453.1"/>
    <property type="molecule type" value="Genomic_DNA"/>
</dbReference>
<protein>
    <submittedName>
        <fullName evidence="1">Uncharacterized protein</fullName>
    </submittedName>
</protein>
<comment type="caution">
    <text evidence="1">The sequence shown here is derived from an EMBL/GenBank/DDBJ whole genome shotgun (WGS) entry which is preliminary data.</text>
</comment>
<proteinExistence type="predicted"/>
<organism evidence="1 2">
    <name type="scientific">Diphasiastrum complanatum</name>
    <name type="common">Issler's clubmoss</name>
    <name type="synonym">Lycopodium complanatum</name>
    <dbReference type="NCBI Taxonomy" id="34168"/>
    <lineage>
        <taxon>Eukaryota</taxon>
        <taxon>Viridiplantae</taxon>
        <taxon>Streptophyta</taxon>
        <taxon>Embryophyta</taxon>
        <taxon>Tracheophyta</taxon>
        <taxon>Lycopodiopsida</taxon>
        <taxon>Lycopodiales</taxon>
        <taxon>Lycopodiaceae</taxon>
        <taxon>Lycopodioideae</taxon>
        <taxon>Diphasiastrum</taxon>
    </lineage>
</organism>
<evidence type="ECO:0000313" key="1">
    <source>
        <dbReference type="EMBL" id="KAJ7527453.1"/>
    </source>
</evidence>
<keyword evidence="2" id="KW-1185">Reference proteome</keyword>
<gene>
    <name evidence="1" type="ORF">O6H91_16G055100</name>
</gene>
<name>A0ACC2BCK1_DIPCM</name>
<sequence length="707" mass="80462">MRMAVYSLESSNRFLTAQKTVAYSIWKQNCSGRVMKSNELYLLLYCLGLRAFSSTPQETVGSAGHDFSWQSDRVDYEEEGKIKKDAGLFIHKKSSHATELQQWKYNDGGLASSSSTKASTEGMPGSSHIIYKRTLGGRKNIGKYATDVVNRILSVLEQFGWCQQTLEELQTLELQLTPYQVAKVLNRQKDSDLALAFFQWAQVEAGCQHDRFSYTTLIKVVARARRLELIEGILEEMKEVNCELDPVAFTVAIRAFAQAGDIEKAMKIFSEMKDHGCEPDQVTYTVLLKMFADAKLPDKVFELYKEMLQNGKTLDTMAYNTLIHSFTKLGQHNVALKFSEEMKANGCYPSIYTYSILILLHAKAGRLDLCLEQYKEMKRAGFRPREVVVTTLLRAIKEAGNLEEAQNLFADIQQAGLENNEYVYSILFEMWAKAGDAKSATDCFNRMVKEGIKVSLPLCNVLIALYVKQNMFDEAQSLLASFPSLGLGHSLETITQVLHFLSKCSEKDEEITKILLHSSRGGEAHTFLSALTSGTYKNEALTSLVQDFFDGLKSERRFLRHKFIDALINLLYWRDQNYQACCIWEVAVDFLFFDYVFEEPIEGIWSVNMIRMEEGTAVICLTKTFEYFKRQFGRKEFSPKWVQIKLGNNSFTDAESQKLKVNELLSTVASPFRVESSDFICHGEALLQWLNDPKVESHFGLLSDFKP</sequence>
<reference evidence="2" key="1">
    <citation type="journal article" date="2024" name="Proc. Natl. Acad. Sci. U.S.A.">
        <title>Extraordinary preservation of gene collinearity over three hundred million years revealed in homosporous lycophytes.</title>
        <authorList>
            <person name="Li C."/>
            <person name="Wickell D."/>
            <person name="Kuo L.Y."/>
            <person name="Chen X."/>
            <person name="Nie B."/>
            <person name="Liao X."/>
            <person name="Peng D."/>
            <person name="Ji J."/>
            <person name="Jenkins J."/>
            <person name="Williams M."/>
            <person name="Shu S."/>
            <person name="Plott C."/>
            <person name="Barry K."/>
            <person name="Rajasekar S."/>
            <person name="Grimwood J."/>
            <person name="Han X."/>
            <person name="Sun S."/>
            <person name="Hou Z."/>
            <person name="He W."/>
            <person name="Dai G."/>
            <person name="Sun C."/>
            <person name="Schmutz J."/>
            <person name="Leebens-Mack J.H."/>
            <person name="Li F.W."/>
            <person name="Wang L."/>
        </authorList>
    </citation>
    <scope>NUCLEOTIDE SEQUENCE [LARGE SCALE GENOMIC DNA]</scope>
    <source>
        <strain evidence="2">cv. PW_Plant_1</strain>
    </source>
</reference>